<evidence type="ECO:0000313" key="3">
    <source>
        <dbReference type="Proteomes" id="UP000234384"/>
    </source>
</evidence>
<evidence type="ECO:0000313" key="2">
    <source>
        <dbReference type="EMBL" id="PKY89084.1"/>
    </source>
</evidence>
<dbReference type="OrthoDB" id="2136191at2"/>
<sequence>MKELKTLLVRYFRGDETNRLDNFVMGYEGEQDFLQIVKQFIPNQGLFIKDFIFETPGFVQVDGVLIMPDQIHLYEVKNYDADCSLIDGKIYYNNRHINYNPLQQIDRACDSFKNILIQENIRISVIPHLVLIHPYGTFKSDNSSELSILLRHELRRHFQGLQDHCNQPNYDPHSIYQVLRKYQIDDWHNHFKINPFNVEDLRCGIYCHQCGSFQMTKLYKSFQCQECSAKITKQEALKYIIAECCSLYDRETISPIEVYNLCDKQLDKYWISKQMSELLIRVDHGHYAKVSESEYLEDMLRLYHRLKNK</sequence>
<dbReference type="InterPro" id="IPR011528">
    <property type="entry name" value="NERD"/>
</dbReference>
<dbReference type="EMBL" id="PKHE01000009">
    <property type="protein sequence ID" value="PKY89084.1"/>
    <property type="molecule type" value="Genomic_DNA"/>
</dbReference>
<name>A0A2I1K085_9LACT</name>
<organism evidence="2 3">
    <name type="scientific">Falseniella ignava</name>
    <dbReference type="NCBI Taxonomy" id="137730"/>
    <lineage>
        <taxon>Bacteria</taxon>
        <taxon>Bacillati</taxon>
        <taxon>Bacillota</taxon>
        <taxon>Bacilli</taxon>
        <taxon>Lactobacillales</taxon>
        <taxon>Aerococcaceae</taxon>
        <taxon>Falseniella</taxon>
    </lineage>
</organism>
<dbReference type="PROSITE" id="PS50965">
    <property type="entry name" value="NERD"/>
    <property type="match status" value="1"/>
</dbReference>
<evidence type="ECO:0000259" key="1">
    <source>
        <dbReference type="PROSITE" id="PS50965"/>
    </source>
</evidence>
<gene>
    <name evidence="2" type="ORF">CYJ57_04385</name>
</gene>
<accession>A0A2I1K085</accession>
<dbReference type="Pfam" id="PF08378">
    <property type="entry name" value="NERD"/>
    <property type="match status" value="1"/>
</dbReference>
<feature type="domain" description="NERD" evidence="1">
    <location>
        <begin position="25"/>
        <end position="135"/>
    </location>
</feature>
<dbReference type="AlphaFoldDB" id="A0A2I1K085"/>
<comment type="caution">
    <text evidence="2">The sequence shown here is derived from an EMBL/GenBank/DDBJ whole genome shotgun (WGS) entry which is preliminary data.</text>
</comment>
<dbReference type="Proteomes" id="UP000234384">
    <property type="component" value="Unassembled WGS sequence"/>
</dbReference>
<reference evidence="2 3" key="1">
    <citation type="submission" date="2017-12" db="EMBL/GenBank/DDBJ databases">
        <title>Phylogenetic diversity of female urinary microbiome.</title>
        <authorList>
            <person name="Thomas-White K."/>
            <person name="Wolfe A.J."/>
        </authorList>
    </citation>
    <scope>NUCLEOTIDE SEQUENCE [LARGE SCALE GENOMIC DNA]</scope>
    <source>
        <strain evidence="2 3">UMB0898</strain>
    </source>
</reference>
<proteinExistence type="predicted"/>
<protein>
    <recommendedName>
        <fullName evidence="1">NERD domain-containing protein</fullName>
    </recommendedName>
</protein>
<dbReference type="RefSeq" id="WP_101954228.1">
    <property type="nucleotide sequence ID" value="NZ_PKHE01000009.1"/>
</dbReference>